<name>A0ABR0E723_ZASCE</name>
<accession>A0ABR0E723</accession>
<dbReference type="Pfam" id="PF08240">
    <property type="entry name" value="ADH_N"/>
    <property type="match status" value="1"/>
</dbReference>
<reference evidence="2 3" key="1">
    <citation type="journal article" date="2023" name="G3 (Bethesda)">
        <title>A chromosome-level genome assembly of Zasmidium syzygii isolated from banana leaves.</title>
        <authorList>
            <person name="van Westerhoven A.C."/>
            <person name="Mehrabi R."/>
            <person name="Talebi R."/>
            <person name="Steentjes M.B.F."/>
            <person name="Corcolon B."/>
            <person name="Chong P.A."/>
            <person name="Kema G.H.J."/>
            <person name="Seidl M.F."/>
        </authorList>
    </citation>
    <scope>NUCLEOTIDE SEQUENCE [LARGE SCALE GENOMIC DNA]</scope>
    <source>
        <strain evidence="2 3">P124</strain>
    </source>
</reference>
<keyword evidence="3" id="KW-1185">Reference proteome</keyword>
<dbReference type="InterPro" id="IPR011032">
    <property type="entry name" value="GroES-like_sf"/>
</dbReference>
<dbReference type="Gene3D" id="3.90.180.10">
    <property type="entry name" value="Medium-chain alcohol dehydrogenases, catalytic domain"/>
    <property type="match status" value="1"/>
</dbReference>
<proteinExistence type="predicted"/>
<evidence type="ECO:0000259" key="1">
    <source>
        <dbReference type="SMART" id="SM00829"/>
    </source>
</evidence>
<dbReference type="SMART" id="SM00829">
    <property type="entry name" value="PKS_ER"/>
    <property type="match status" value="1"/>
</dbReference>
<feature type="domain" description="Enoyl reductase (ER)" evidence="1">
    <location>
        <begin position="13"/>
        <end position="343"/>
    </location>
</feature>
<evidence type="ECO:0000313" key="2">
    <source>
        <dbReference type="EMBL" id="KAK4497240.1"/>
    </source>
</evidence>
<comment type="caution">
    <text evidence="2">The sequence shown here is derived from an EMBL/GenBank/DDBJ whole genome shotgun (WGS) entry which is preliminary data.</text>
</comment>
<dbReference type="SUPFAM" id="SSF51735">
    <property type="entry name" value="NAD(P)-binding Rossmann-fold domains"/>
    <property type="match status" value="1"/>
</dbReference>
<dbReference type="SUPFAM" id="SSF50129">
    <property type="entry name" value="GroES-like"/>
    <property type="match status" value="1"/>
</dbReference>
<dbReference type="InterPro" id="IPR013149">
    <property type="entry name" value="ADH-like_C"/>
</dbReference>
<organism evidence="2 3">
    <name type="scientific">Zasmidium cellare</name>
    <name type="common">Wine cellar mold</name>
    <name type="synonym">Racodium cellare</name>
    <dbReference type="NCBI Taxonomy" id="395010"/>
    <lineage>
        <taxon>Eukaryota</taxon>
        <taxon>Fungi</taxon>
        <taxon>Dikarya</taxon>
        <taxon>Ascomycota</taxon>
        <taxon>Pezizomycotina</taxon>
        <taxon>Dothideomycetes</taxon>
        <taxon>Dothideomycetidae</taxon>
        <taxon>Mycosphaerellales</taxon>
        <taxon>Mycosphaerellaceae</taxon>
        <taxon>Zasmidium</taxon>
    </lineage>
</organism>
<dbReference type="InterPro" id="IPR020843">
    <property type="entry name" value="ER"/>
</dbReference>
<sequence>MSTQRVFRLPSKGAGYEAIQEFTEPIPQAQPHEVVIKIHATTLNYRDLAIAKGFYPFPVKDQAVPLSDISGTIHALGPNVTTFSLNDRVIANFDISNTFGPQKDWLHGLGGPIDGALQEYIALPASAIIKIPSTTKLTHPQLAALVCTGTTAWNTLYGAAPLKPGQTVLFLGTGGVSMTGLLLAHAAGAKCIITSSSDAKLRVAKEQYGADYGINYKTHPNWSDLVNEYTNGEGVDIIFENGGSGTISQSLSCVRRGGQIGIIGFLSSASQEEMPDVAGLVLGKGCTVRGINVGSKQLTEDLVAFACGKDLGIHVEKIYGFERGDVLKAFGDLEGGVVGKVAIQIA</sequence>
<gene>
    <name evidence="2" type="ORF">PRZ48_011690</name>
</gene>
<dbReference type="Proteomes" id="UP001305779">
    <property type="component" value="Unassembled WGS sequence"/>
</dbReference>
<dbReference type="EMBL" id="JAXOVC010000009">
    <property type="protein sequence ID" value="KAK4497240.1"/>
    <property type="molecule type" value="Genomic_DNA"/>
</dbReference>
<dbReference type="InterPro" id="IPR052711">
    <property type="entry name" value="Zinc_ADH-like"/>
</dbReference>
<dbReference type="CDD" id="cd08276">
    <property type="entry name" value="MDR7"/>
    <property type="match status" value="1"/>
</dbReference>
<dbReference type="Pfam" id="PF00107">
    <property type="entry name" value="ADH_zinc_N"/>
    <property type="match status" value="1"/>
</dbReference>
<dbReference type="Gene3D" id="3.40.50.720">
    <property type="entry name" value="NAD(P)-binding Rossmann-like Domain"/>
    <property type="match status" value="1"/>
</dbReference>
<protein>
    <recommendedName>
        <fullName evidence="1">Enoyl reductase (ER) domain-containing protein</fullName>
    </recommendedName>
</protein>
<evidence type="ECO:0000313" key="3">
    <source>
        <dbReference type="Proteomes" id="UP001305779"/>
    </source>
</evidence>
<dbReference type="PANTHER" id="PTHR45033:SF2">
    <property type="entry name" value="ZINC-TYPE ALCOHOL DEHYDROGENASE-LIKE PROTEIN C1773.06C"/>
    <property type="match status" value="1"/>
</dbReference>
<dbReference type="InterPro" id="IPR013154">
    <property type="entry name" value="ADH-like_N"/>
</dbReference>
<dbReference type="InterPro" id="IPR036291">
    <property type="entry name" value="NAD(P)-bd_dom_sf"/>
</dbReference>
<dbReference type="PANTHER" id="PTHR45033">
    <property type="match status" value="1"/>
</dbReference>